<feature type="region of interest" description="Disordered" evidence="1">
    <location>
        <begin position="1"/>
        <end position="29"/>
    </location>
</feature>
<reference evidence="2" key="1">
    <citation type="submission" date="2012-02" db="EMBL/GenBank/DDBJ databases">
        <title>Whole genome shotgun sequence of Gordonia otitidis NBRC 100426.</title>
        <authorList>
            <person name="Yoshida I."/>
            <person name="Hosoyama A."/>
            <person name="Tsuchikane K."/>
            <person name="Katsumata H."/>
            <person name="Yamazaki S."/>
            <person name="Fujita N."/>
        </authorList>
    </citation>
    <scope>NUCLEOTIDE SEQUENCE [LARGE SCALE GENOMIC DNA]</scope>
    <source>
        <strain evidence="2">NBRC 100426</strain>
    </source>
</reference>
<proteinExistence type="predicted"/>
<accession>H5TU55</accession>
<evidence type="ECO:0000313" key="2">
    <source>
        <dbReference type="EMBL" id="GAB37013.1"/>
    </source>
</evidence>
<sequence>MDGDATKELKELREQNNPLKRLASERRRSGLSPMVMSRAAAVSVPGPKTGDVAGAVPATKVARDFFSCVASLRNSLILVASERKALWLLQRDR</sequence>
<dbReference type="AlphaFoldDB" id="H5TU55"/>
<keyword evidence="3" id="KW-1185">Reference proteome</keyword>
<protein>
    <submittedName>
        <fullName evidence="2">Uncharacterized protein</fullName>
    </submittedName>
</protein>
<comment type="caution">
    <text evidence="2">The sequence shown here is derived from an EMBL/GenBank/DDBJ whole genome shotgun (WGS) entry which is preliminary data.</text>
</comment>
<evidence type="ECO:0000256" key="1">
    <source>
        <dbReference type="SAM" id="MobiDB-lite"/>
    </source>
</evidence>
<dbReference type="EMBL" id="BAFB01000254">
    <property type="protein sequence ID" value="GAB37013.1"/>
    <property type="molecule type" value="Genomic_DNA"/>
</dbReference>
<dbReference type="Proteomes" id="UP000005038">
    <property type="component" value="Unassembled WGS sequence"/>
</dbReference>
<gene>
    <name evidence="2" type="ORF">GOOTI_254_00070</name>
</gene>
<name>H5TU55_GORO1</name>
<organism evidence="2 3">
    <name type="scientific">Gordonia otitidis (strain DSM 44809 / CCUG 52243 / JCM 12355 / NBRC 100426 / IFM 10032)</name>
    <dbReference type="NCBI Taxonomy" id="1108044"/>
    <lineage>
        <taxon>Bacteria</taxon>
        <taxon>Bacillati</taxon>
        <taxon>Actinomycetota</taxon>
        <taxon>Actinomycetes</taxon>
        <taxon>Mycobacteriales</taxon>
        <taxon>Gordoniaceae</taxon>
        <taxon>Gordonia</taxon>
    </lineage>
</organism>
<feature type="compositionally biased region" description="Basic and acidic residues" evidence="1">
    <location>
        <begin position="1"/>
        <end position="14"/>
    </location>
</feature>
<evidence type="ECO:0000313" key="3">
    <source>
        <dbReference type="Proteomes" id="UP000005038"/>
    </source>
</evidence>